<name>A0ABW1D6Z3_9ACTN</name>
<gene>
    <name evidence="2" type="ORF">ACFPZ3_59155</name>
</gene>
<evidence type="ECO:0000313" key="3">
    <source>
        <dbReference type="Proteomes" id="UP001596058"/>
    </source>
</evidence>
<dbReference type="RefSeq" id="WP_379523262.1">
    <property type="nucleotide sequence ID" value="NZ_JBHSPA010000097.1"/>
</dbReference>
<dbReference type="EMBL" id="JBHSPA010000097">
    <property type="protein sequence ID" value="MFC5833829.1"/>
    <property type="molecule type" value="Genomic_DNA"/>
</dbReference>
<dbReference type="Gene3D" id="3.40.50.300">
    <property type="entry name" value="P-loop containing nucleotide triphosphate hydrolases"/>
    <property type="match status" value="1"/>
</dbReference>
<dbReference type="SUPFAM" id="SSF52540">
    <property type="entry name" value="P-loop containing nucleoside triphosphate hydrolases"/>
    <property type="match status" value="1"/>
</dbReference>
<dbReference type="Pfam" id="PF13401">
    <property type="entry name" value="AAA_22"/>
    <property type="match status" value="1"/>
</dbReference>
<dbReference type="PANTHER" id="PTHR47691:SF3">
    <property type="entry name" value="HTH-TYPE TRANSCRIPTIONAL REGULATOR RV0890C-RELATED"/>
    <property type="match status" value="1"/>
</dbReference>
<proteinExistence type="predicted"/>
<protein>
    <submittedName>
        <fullName evidence="2">NB-ARC domain-containing protein</fullName>
    </submittedName>
</protein>
<evidence type="ECO:0000259" key="1">
    <source>
        <dbReference type="Pfam" id="PF13401"/>
    </source>
</evidence>
<dbReference type="InterPro" id="IPR027417">
    <property type="entry name" value="P-loop_NTPase"/>
</dbReference>
<dbReference type="InterPro" id="IPR049945">
    <property type="entry name" value="AAA_22"/>
</dbReference>
<dbReference type="PRINTS" id="PR00364">
    <property type="entry name" value="DISEASERSIST"/>
</dbReference>
<evidence type="ECO:0000313" key="2">
    <source>
        <dbReference type="EMBL" id="MFC5833829.1"/>
    </source>
</evidence>
<feature type="domain" description="ORC1/DEAH AAA+ ATPase" evidence="1">
    <location>
        <begin position="22"/>
        <end position="112"/>
    </location>
</feature>
<reference evidence="3" key="1">
    <citation type="journal article" date="2019" name="Int. J. Syst. Evol. Microbiol.">
        <title>The Global Catalogue of Microorganisms (GCM) 10K type strain sequencing project: providing services to taxonomists for standard genome sequencing and annotation.</title>
        <authorList>
            <consortium name="The Broad Institute Genomics Platform"/>
            <consortium name="The Broad Institute Genome Sequencing Center for Infectious Disease"/>
            <person name="Wu L."/>
            <person name="Ma J."/>
        </authorList>
    </citation>
    <scope>NUCLEOTIDE SEQUENCE [LARGE SCALE GENOMIC DNA]</scope>
    <source>
        <strain evidence="3">CCUG 53903</strain>
    </source>
</reference>
<organism evidence="2 3">
    <name type="scientific">Nonomuraea insulae</name>
    <dbReference type="NCBI Taxonomy" id="1616787"/>
    <lineage>
        <taxon>Bacteria</taxon>
        <taxon>Bacillati</taxon>
        <taxon>Actinomycetota</taxon>
        <taxon>Actinomycetes</taxon>
        <taxon>Streptosporangiales</taxon>
        <taxon>Streptosporangiaceae</taxon>
        <taxon>Nonomuraea</taxon>
    </lineage>
</organism>
<dbReference type="PANTHER" id="PTHR47691">
    <property type="entry name" value="REGULATOR-RELATED"/>
    <property type="match status" value="1"/>
</dbReference>
<keyword evidence="3" id="KW-1185">Reference proteome</keyword>
<sequence length="471" mass="50071">MAELELLCEQGRAASEDGLTPVVVVHGQAGLGKTACVVRAAEPLRETFPDGQFYADLRGTDAEPMPAAEALLRLLRALGLDPRAIADEEQERASQLRAILAERRCLLVLDNAADEAQVRPLLPGPGAGMVVVTSRRTLGGLEGVRRIAPVPLSQEESAELLRAIVRAAADRAAAETAQVAGLCGYLPLALRIAGTRLASRPGWTMRHLAERLSDEDRRLANLAVGDVGVEAAFALSYAVLSPPAKATFRRLALVPAVDVAAPIAAVLTQSELFATEDQLDDLVELGLLQHEGAPACRRAGSARVPCPCPTLTCPAVSGGRAYERDGIAPPTFSRMSTMNCGLSRSGAGSTCARAGGARVTSGNPTATRSRLRRRSRQRMADLFVEVVPPGLIPVHSIAARYIWLLCVNRIPQPNRGAAAAERHRVGHRPAHLPGHVPSTIFSLLWRRSPRFAAVMAGAGVAAWRSPAGRRR</sequence>
<accession>A0ABW1D6Z3</accession>
<dbReference type="Proteomes" id="UP001596058">
    <property type="component" value="Unassembled WGS sequence"/>
</dbReference>
<comment type="caution">
    <text evidence="2">The sequence shown here is derived from an EMBL/GenBank/DDBJ whole genome shotgun (WGS) entry which is preliminary data.</text>
</comment>